<evidence type="ECO:0000256" key="10">
    <source>
        <dbReference type="ARBA" id="ARBA00067212"/>
    </source>
</evidence>
<dbReference type="FunFam" id="1.25.40.10:FF:000023">
    <property type="entry name" value="Pre-mRNA-splicing factor SYF1"/>
    <property type="match status" value="1"/>
</dbReference>
<feature type="domain" description="Pre-mRNA-splicing factor SYF1 central HAT repeats" evidence="12">
    <location>
        <begin position="209"/>
        <end position="417"/>
    </location>
</feature>
<organism evidence="15 16">
    <name type="scientific">Capsaspora owczarzaki (strain ATCC 30864)</name>
    <dbReference type="NCBI Taxonomy" id="595528"/>
    <lineage>
        <taxon>Eukaryota</taxon>
        <taxon>Filasterea</taxon>
        <taxon>Capsaspora</taxon>
    </lineage>
</organism>
<evidence type="ECO:0000256" key="9">
    <source>
        <dbReference type="ARBA" id="ARBA00039472"/>
    </source>
</evidence>
<evidence type="ECO:0000256" key="1">
    <source>
        <dbReference type="ARBA" id="ARBA00004123"/>
    </source>
</evidence>
<dbReference type="OrthoDB" id="10067343at2759"/>
<dbReference type="Pfam" id="PF23231">
    <property type="entry name" value="HAT_Syf1_CNRKL1_C"/>
    <property type="match status" value="1"/>
</dbReference>
<comment type="subunit">
    <text evidence="3">Associated with the spliceosome.</text>
</comment>
<keyword evidence="6" id="KW-0677">Repeat</keyword>
<dbReference type="GO" id="GO:0000974">
    <property type="term" value="C:Prp19 complex"/>
    <property type="evidence" value="ECO:0007669"/>
    <property type="project" value="TreeGrafter"/>
</dbReference>
<dbReference type="GO" id="GO:0071007">
    <property type="term" value="C:U2-type catalytic step 2 spliceosome"/>
    <property type="evidence" value="ECO:0007669"/>
    <property type="project" value="TreeGrafter"/>
</dbReference>
<feature type="domain" description="Pre-mRNA-splicing factor Syf1/CRNKL1-like C-terminal HAT-repeats" evidence="13">
    <location>
        <begin position="420"/>
        <end position="788"/>
    </location>
</feature>
<proteinExistence type="inferred from homology"/>
<dbReference type="InterPro" id="IPR011990">
    <property type="entry name" value="TPR-like_helical_dom_sf"/>
</dbReference>
<dbReference type="FunFam" id="1.25.40.10:FF:000137">
    <property type="entry name" value="Pre-mRNA-splicing factor syf1"/>
    <property type="match status" value="1"/>
</dbReference>
<name>A0A0D2WLQ1_CAPO3</name>
<evidence type="ECO:0000256" key="11">
    <source>
        <dbReference type="SAM" id="MobiDB-lite"/>
    </source>
</evidence>
<dbReference type="InterPro" id="IPR055433">
    <property type="entry name" value="HAT_Syf1-like_N"/>
</dbReference>
<dbReference type="Pfam" id="PF23220">
    <property type="entry name" value="HAT_Syf1_M"/>
    <property type="match status" value="1"/>
</dbReference>
<dbReference type="PANTHER" id="PTHR11246:SF5">
    <property type="entry name" value="PRE-MRNA-SPLICING FACTOR SYF1"/>
    <property type="match status" value="1"/>
</dbReference>
<keyword evidence="8" id="KW-0539">Nucleus</keyword>
<protein>
    <recommendedName>
        <fullName evidence="9">Pre-mRNA-splicing factor SYF1</fullName>
    </recommendedName>
    <alternativeName>
        <fullName evidence="10">Pre-mRNA-splicing factor syf1</fullName>
    </alternativeName>
</protein>
<evidence type="ECO:0000259" key="14">
    <source>
        <dbReference type="Pfam" id="PF23233"/>
    </source>
</evidence>
<feature type="region of interest" description="Disordered" evidence="11">
    <location>
        <begin position="836"/>
        <end position="872"/>
    </location>
</feature>
<evidence type="ECO:0000259" key="13">
    <source>
        <dbReference type="Pfam" id="PF23231"/>
    </source>
</evidence>
<dbReference type="Proteomes" id="UP000008743">
    <property type="component" value="Unassembled WGS sequence"/>
</dbReference>
<comment type="subcellular location">
    <subcellularLocation>
        <location evidence="1">Nucleus</location>
    </subcellularLocation>
</comment>
<keyword evidence="4" id="KW-0507">mRNA processing</keyword>
<evidence type="ECO:0000259" key="12">
    <source>
        <dbReference type="Pfam" id="PF23220"/>
    </source>
</evidence>
<feature type="compositionally biased region" description="Acidic residues" evidence="11">
    <location>
        <begin position="848"/>
        <end position="863"/>
    </location>
</feature>
<evidence type="ECO:0000256" key="6">
    <source>
        <dbReference type="ARBA" id="ARBA00022737"/>
    </source>
</evidence>
<evidence type="ECO:0000256" key="2">
    <source>
        <dbReference type="ARBA" id="ARBA00008644"/>
    </source>
</evidence>
<dbReference type="InParanoid" id="A0A0D2WLQ1"/>
<dbReference type="Pfam" id="PF23233">
    <property type="entry name" value="HAT_Syf1_CNRKL1_N"/>
    <property type="match status" value="1"/>
</dbReference>
<dbReference type="InterPro" id="IPR056350">
    <property type="entry name" value="HAT_Syf1_central"/>
</dbReference>
<dbReference type="SMART" id="SM00386">
    <property type="entry name" value="HAT"/>
    <property type="match status" value="10"/>
</dbReference>
<reference evidence="16" key="1">
    <citation type="submission" date="2011-02" db="EMBL/GenBank/DDBJ databases">
        <title>The Genome Sequence of Capsaspora owczarzaki ATCC 30864.</title>
        <authorList>
            <person name="Russ C."/>
            <person name="Cuomo C."/>
            <person name="Burger G."/>
            <person name="Gray M.W."/>
            <person name="Holland P.W.H."/>
            <person name="King N."/>
            <person name="Lang F.B.F."/>
            <person name="Roger A.J."/>
            <person name="Ruiz-Trillo I."/>
            <person name="Young S.K."/>
            <person name="Zeng Q."/>
            <person name="Gargeya S."/>
            <person name="Alvarado L."/>
            <person name="Berlin A."/>
            <person name="Chapman S.B."/>
            <person name="Chen Z."/>
            <person name="Freedman E."/>
            <person name="Gellesch M."/>
            <person name="Goldberg J."/>
            <person name="Griggs A."/>
            <person name="Gujja S."/>
            <person name="Heilman E."/>
            <person name="Heiman D."/>
            <person name="Howarth C."/>
            <person name="Mehta T."/>
            <person name="Neiman D."/>
            <person name="Pearson M."/>
            <person name="Roberts A."/>
            <person name="Saif S."/>
            <person name="Shea T."/>
            <person name="Shenoy N."/>
            <person name="Sisk P."/>
            <person name="Stolte C."/>
            <person name="Sykes S."/>
            <person name="White J."/>
            <person name="Yandava C."/>
            <person name="Haas B."/>
            <person name="Nusbaum C."/>
            <person name="Birren B."/>
        </authorList>
    </citation>
    <scope>NUCLEOTIDE SEQUENCE</scope>
    <source>
        <strain evidence="16">ATCC 30864</strain>
    </source>
</reference>
<dbReference type="STRING" id="595528.A0A0D2WLQ1"/>
<dbReference type="GO" id="GO:0000349">
    <property type="term" value="P:generation of catalytic spliceosome for first transesterification step"/>
    <property type="evidence" value="ECO:0007669"/>
    <property type="project" value="TreeGrafter"/>
</dbReference>
<dbReference type="EMBL" id="KE346362">
    <property type="protein sequence ID" value="KJE90883.1"/>
    <property type="molecule type" value="Genomic_DNA"/>
</dbReference>
<dbReference type="FunFam" id="1.25.40.10:FF:000038">
    <property type="entry name" value="Putative pre-mRNA-splicing factor SYF1"/>
    <property type="match status" value="1"/>
</dbReference>
<dbReference type="SUPFAM" id="SSF48452">
    <property type="entry name" value="TPR-like"/>
    <property type="match status" value="5"/>
</dbReference>
<dbReference type="PANTHER" id="PTHR11246">
    <property type="entry name" value="PRE-MRNA SPLICING FACTOR"/>
    <property type="match status" value="1"/>
</dbReference>
<dbReference type="eggNOG" id="KOG2047">
    <property type="taxonomic scope" value="Eukaryota"/>
</dbReference>
<accession>A0A0D2WLQ1</accession>
<dbReference type="PhylomeDB" id="A0A0D2WLQ1"/>
<feature type="domain" description="Pre-mRNA-splicing factor Syf1-like N-terminal HAT-repeats" evidence="14">
    <location>
        <begin position="51"/>
        <end position="206"/>
    </location>
</feature>
<dbReference type="InterPro" id="IPR003107">
    <property type="entry name" value="HAT"/>
</dbReference>
<evidence type="ECO:0000313" key="15">
    <source>
        <dbReference type="EMBL" id="KJE90883.1"/>
    </source>
</evidence>
<keyword evidence="5" id="KW-0747">Spliceosome</keyword>
<dbReference type="FunFam" id="1.25.40.10:FF:000182">
    <property type="entry name" value="Pre-mRNA-splicing factor SYF1"/>
    <property type="match status" value="1"/>
</dbReference>
<dbReference type="GO" id="GO:0071014">
    <property type="term" value="C:post-mRNA release spliceosomal complex"/>
    <property type="evidence" value="ECO:0007669"/>
    <property type="project" value="TreeGrafter"/>
</dbReference>
<keyword evidence="7" id="KW-0508">mRNA splicing</keyword>
<dbReference type="AlphaFoldDB" id="A0A0D2WLQ1"/>
<comment type="similarity">
    <text evidence="2">Belongs to the crooked-neck family.</text>
</comment>
<evidence type="ECO:0000256" key="3">
    <source>
        <dbReference type="ARBA" id="ARBA00011524"/>
    </source>
</evidence>
<evidence type="ECO:0000256" key="8">
    <source>
        <dbReference type="ARBA" id="ARBA00023242"/>
    </source>
</evidence>
<evidence type="ECO:0000256" key="7">
    <source>
        <dbReference type="ARBA" id="ARBA00023187"/>
    </source>
</evidence>
<sequence>MESPYKTITQRQLLLACPSCRTTIADHEDSLGHKQTTTMIKTPPPKQEDSDVIYEEDILRNPHSVQGWLRYLNHRKQRPGRNMIYERAVKALPGSYKLWYMYLTERRRQVKGRCVTDPSIEALNNTYERCLVFLHKMPRIWIEYCQFMVEQRRITRTRHVFDRALRALPLTQHDRIWPMYLKFVRSHPIPDTAVKVYRRYLQINPQDAEEYINYLVQADRLDEACQRLAYDCVNKEDFVSQHGKSQHQLWVELCELMSQNPDKVVSLKVDAIIRGGLSRFTDMTGKLWTCLAEYYIGLGLLEKARDIYEEAMLVVSTVRDFSQVFDAYAQFEEQLLNAKIKAATDAEDDAPDEALDQDIDLRMARFEFLMDRRPLLLNSVLLRQNPHNVNEWLKRAELYKGQDDKIVESFTQAISTVDATKAVGRLADVWVEFAKYYESKSRLKDARATFEKGSRAPFKTVDELSHLWCQYAEMELRQKAPQRALSLMQQATSAPARAGKSVDFFDPAESVQRRLHKSVKLWTFYVDLEESIGTFQSTKAVYERILELRIATPQIIINYGLFLEENKFYEDAFRVYEKGVGLFKWPVVFDIWNTYLTKFVRRYGGNKLERARDLFEQCLEGCPAKYAKTLYLLYAKLEEDHGLARHAMAVYDRATQNVELKERYEMFSIYIKRASEIFGVTHTRPIFDKAIEVLNDRECKQMCVNYAEMERKLGEIDRARAIYQHASQLADPRVDPQYWSTWQEFEVRHGNEDTFREMLRVKRSVQAHFNSQVSYISAHMVAAKQAPPPTLASTIPTDKMAALEAQVTADAAAAGAAGGKSLQFVRAAPAAFDKMGDSVPFNPAEINLDVDDDEDEDDEDDGSDQTRVKITEKSIPAAVFGGIAKQASSAMNDSS</sequence>
<dbReference type="InterPro" id="IPR045075">
    <property type="entry name" value="Syf1-like"/>
</dbReference>
<dbReference type="Gene3D" id="1.25.40.10">
    <property type="entry name" value="Tetratricopeptide repeat domain"/>
    <property type="match status" value="4"/>
</dbReference>
<dbReference type="InterPro" id="IPR055430">
    <property type="entry name" value="HAT_Syf1_CNRKL1_C"/>
</dbReference>
<evidence type="ECO:0000256" key="5">
    <source>
        <dbReference type="ARBA" id="ARBA00022728"/>
    </source>
</evidence>
<gene>
    <name evidence="15" type="ORF">CAOG_002121</name>
</gene>
<keyword evidence="16" id="KW-1185">Reference proteome</keyword>
<evidence type="ECO:0000256" key="4">
    <source>
        <dbReference type="ARBA" id="ARBA00022664"/>
    </source>
</evidence>
<dbReference type="FunCoup" id="A0A0D2WLQ1">
    <property type="interactions" value="663"/>
</dbReference>
<evidence type="ECO:0000313" key="16">
    <source>
        <dbReference type="Proteomes" id="UP000008743"/>
    </source>
</evidence>